<protein>
    <submittedName>
        <fullName evidence="1">Uncharacterized protein</fullName>
    </submittedName>
</protein>
<gene>
    <name evidence="1" type="ORF">ACE1CI_02590</name>
</gene>
<organism evidence="1 2">
    <name type="scientific">Floridaenema flaviceps BLCC-F50</name>
    <dbReference type="NCBI Taxonomy" id="3153642"/>
    <lineage>
        <taxon>Bacteria</taxon>
        <taxon>Bacillati</taxon>
        <taxon>Cyanobacteriota</taxon>
        <taxon>Cyanophyceae</taxon>
        <taxon>Oscillatoriophycideae</taxon>
        <taxon>Aerosakkonematales</taxon>
        <taxon>Aerosakkonemataceae</taxon>
        <taxon>Floridanema</taxon>
        <taxon>Floridanema flaviceps</taxon>
    </lineage>
</organism>
<dbReference type="RefSeq" id="WP_413261486.1">
    <property type="nucleotide sequence ID" value="NZ_JBHFNR010000017.1"/>
</dbReference>
<evidence type="ECO:0000313" key="2">
    <source>
        <dbReference type="Proteomes" id="UP001576784"/>
    </source>
</evidence>
<reference evidence="1 2" key="1">
    <citation type="submission" date="2024-09" db="EMBL/GenBank/DDBJ databases">
        <title>Floridaenema gen nov. (Aerosakkonemataceae, Aerosakkonematales ord. nov., Cyanobacteria) from benthic tropical and subtropical fresh waters, with the description of four new species.</title>
        <authorList>
            <person name="Moretto J.A."/>
            <person name="Berthold D.E."/>
            <person name="Lefler F.W."/>
            <person name="Huang I.-S."/>
            <person name="Laughinghouse H. IV."/>
        </authorList>
    </citation>
    <scope>NUCLEOTIDE SEQUENCE [LARGE SCALE GENOMIC DNA]</scope>
    <source>
        <strain evidence="1 2">BLCC-F50</strain>
    </source>
</reference>
<proteinExistence type="predicted"/>
<dbReference type="EMBL" id="JBHFNR010000017">
    <property type="protein sequence ID" value="MFB2891811.1"/>
    <property type="molecule type" value="Genomic_DNA"/>
</dbReference>
<dbReference type="Proteomes" id="UP001576784">
    <property type="component" value="Unassembled WGS sequence"/>
</dbReference>
<accession>A0ABV4XJD4</accession>
<sequence length="68" mass="7926">MFEDVERELIKGEPWASGLVNSPIWNIKTEKPENFQKKNFELIARQSVNSAQNLGYAKFWLPVLKLFS</sequence>
<evidence type="ECO:0000313" key="1">
    <source>
        <dbReference type="EMBL" id="MFB2891811.1"/>
    </source>
</evidence>
<keyword evidence="2" id="KW-1185">Reference proteome</keyword>
<comment type="caution">
    <text evidence="1">The sequence shown here is derived from an EMBL/GenBank/DDBJ whole genome shotgun (WGS) entry which is preliminary data.</text>
</comment>
<name>A0ABV4XJD4_9CYAN</name>